<feature type="chain" id="PRO_5002219065" description="Secreted protein" evidence="1">
    <location>
        <begin position="26"/>
        <end position="118"/>
    </location>
</feature>
<accession>A0A0D0B0W2</accession>
<name>A0A0D0B0W2_9AGAM</name>
<gene>
    <name evidence="2" type="ORF">CY34DRAFT_282983</name>
</gene>
<keyword evidence="3" id="KW-1185">Reference proteome</keyword>
<dbReference type="AlphaFoldDB" id="A0A0D0B0W2"/>
<protein>
    <recommendedName>
        <fullName evidence="4">Secreted protein</fullName>
    </recommendedName>
</protein>
<sequence>MTLPFGRSLHVMFFEVLTILRSSVGIPTPSSHPPPSPTSIISCLHFRLTRPLDDILSSASGSAIMCRNLKYLGLFNCKVGHAKKDKQEEISVTFRPITLAALSAMRTHRTDQFLRRET</sequence>
<feature type="signal peptide" evidence="1">
    <location>
        <begin position="1"/>
        <end position="25"/>
    </location>
</feature>
<proteinExistence type="predicted"/>
<dbReference type="HOGENOM" id="CLU_2074677_0_0_1"/>
<evidence type="ECO:0000256" key="1">
    <source>
        <dbReference type="SAM" id="SignalP"/>
    </source>
</evidence>
<dbReference type="EMBL" id="KN835312">
    <property type="protein sequence ID" value="KIK40177.1"/>
    <property type="molecule type" value="Genomic_DNA"/>
</dbReference>
<keyword evidence="1" id="KW-0732">Signal</keyword>
<dbReference type="Proteomes" id="UP000054485">
    <property type="component" value="Unassembled WGS sequence"/>
</dbReference>
<reference evidence="3" key="2">
    <citation type="submission" date="2015-01" db="EMBL/GenBank/DDBJ databases">
        <title>Evolutionary Origins and Diversification of the Mycorrhizal Mutualists.</title>
        <authorList>
            <consortium name="DOE Joint Genome Institute"/>
            <consortium name="Mycorrhizal Genomics Consortium"/>
            <person name="Kohler A."/>
            <person name="Kuo A."/>
            <person name="Nagy L.G."/>
            <person name="Floudas D."/>
            <person name="Copeland A."/>
            <person name="Barry K.W."/>
            <person name="Cichocki N."/>
            <person name="Veneault-Fourrey C."/>
            <person name="LaButti K."/>
            <person name="Lindquist E.A."/>
            <person name="Lipzen A."/>
            <person name="Lundell T."/>
            <person name="Morin E."/>
            <person name="Murat C."/>
            <person name="Riley R."/>
            <person name="Ohm R."/>
            <person name="Sun H."/>
            <person name="Tunlid A."/>
            <person name="Henrissat B."/>
            <person name="Grigoriev I.V."/>
            <person name="Hibbett D.S."/>
            <person name="Martin F."/>
        </authorList>
    </citation>
    <scope>NUCLEOTIDE SEQUENCE [LARGE SCALE GENOMIC DNA]</scope>
    <source>
        <strain evidence="3">UH-Slu-Lm8-n1</strain>
    </source>
</reference>
<organism evidence="2 3">
    <name type="scientific">Suillus luteus UH-Slu-Lm8-n1</name>
    <dbReference type="NCBI Taxonomy" id="930992"/>
    <lineage>
        <taxon>Eukaryota</taxon>
        <taxon>Fungi</taxon>
        <taxon>Dikarya</taxon>
        <taxon>Basidiomycota</taxon>
        <taxon>Agaricomycotina</taxon>
        <taxon>Agaricomycetes</taxon>
        <taxon>Agaricomycetidae</taxon>
        <taxon>Boletales</taxon>
        <taxon>Suillineae</taxon>
        <taxon>Suillaceae</taxon>
        <taxon>Suillus</taxon>
    </lineage>
</organism>
<reference evidence="2 3" key="1">
    <citation type="submission" date="2014-04" db="EMBL/GenBank/DDBJ databases">
        <authorList>
            <consortium name="DOE Joint Genome Institute"/>
            <person name="Kuo A."/>
            <person name="Ruytinx J."/>
            <person name="Rineau F."/>
            <person name="Colpaert J."/>
            <person name="Kohler A."/>
            <person name="Nagy L.G."/>
            <person name="Floudas D."/>
            <person name="Copeland A."/>
            <person name="Barry K.W."/>
            <person name="Cichocki N."/>
            <person name="Veneault-Fourrey C."/>
            <person name="LaButti K."/>
            <person name="Lindquist E.A."/>
            <person name="Lipzen A."/>
            <person name="Lundell T."/>
            <person name="Morin E."/>
            <person name="Murat C."/>
            <person name="Sun H."/>
            <person name="Tunlid A."/>
            <person name="Henrissat B."/>
            <person name="Grigoriev I.V."/>
            <person name="Hibbett D.S."/>
            <person name="Martin F."/>
            <person name="Nordberg H.P."/>
            <person name="Cantor M.N."/>
            <person name="Hua S.X."/>
        </authorList>
    </citation>
    <scope>NUCLEOTIDE SEQUENCE [LARGE SCALE GENOMIC DNA]</scope>
    <source>
        <strain evidence="2 3">UH-Slu-Lm8-n1</strain>
    </source>
</reference>
<evidence type="ECO:0008006" key="4">
    <source>
        <dbReference type="Google" id="ProtNLM"/>
    </source>
</evidence>
<dbReference type="InParanoid" id="A0A0D0B0W2"/>
<evidence type="ECO:0000313" key="3">
    <source>
        <dbReference type="Proteomes" id="UP000054485"/>
    </source>
</evidence>
<evidence type="ECO:0000313" key="2">
    <source>
        <dbReference type="EMBL" id="KIK40177.1"/>
    </source>
</evidence>